<dbReference type="InParanoid" id="A0A2H3CMT1"/>
<dbReference type="EMBL" id="KZ293714">
    <property type="protein sequence ID" value="PBK82684.1"/>
    <property type="molecule type" value="Genomic_DNA"/>
</dbReference>
<evidence type="ECO:0000256" key="1">
    <source>
        <dbReference type="SAM" id="Phobius"/>
    </source>
</evidence>
<keyword evidence="3" id="KW-1185">Reference proteome</keyword>
<evidence type="ECO:0000313" key="2">
    <source>
        <dbReference type="EMBL" id="PBK82684.1"/>
    </source>
</evidence>
<keyword evidence="1" id="KW-0812">Transmembrane</keyword>
<keyword evidence="1" id="KW-1133">Transmembrane helix</keyword>
<reference evidence="3" key="1">
    <citation type="journal article" date="2017" name="Nat. Ecol. Evol.">
        <title>Genome expansion and lineage-specific genetic innovations in the forest pathogenic fungi Armillaria.</title>
        <authorList>
            <person name="Sipos G."/>
            <person name="Prasanna A.N."/>
            <person name="Walter M.C."/>
            <person name="O'Connor E."/>
            <person name="Balint B."/>
            <person name="Krizsan K."/>
            <person name="Kiss B."/>
            <person name="Hess J."/>
            <person name="Varga T."/>
            <person name="Slot J."/>
            <person name="Riley R."/>
            <person name="Boka B."/>
            <person name="Rigling D."/>
            <person name="Barry K."/>
            <person name="Lee J."/>
            <person name="Mihaltcheva S."/>
            <person name="LaButti K."/>
            <person name="Lipzen A."/>
            <person name="Waldron R."/>
            <person name="Moloney N.M."/>
            <person name="Sperisen C."/>
            <person name="Kredics L."/>
            <person name="Vagvoelgyi C."/>
            <person name="Patrignani A."/>
            <person name="Fitzpatrick D."/>
            <person name="Nagy I."/>
            <person name="Doyle S."/>
            <person name="Anderson J.B."/>
            <person name="Grigoriev I.V."/>
            <person name="Gueldener U."/>
            <person name="Muensterkoetter M."/>
            <person name="Nagy L.G."/>
        </authorList>
    </citation>
    <scope>NUCLEOTIDE SEQUENCE [LARGE SCALE GENOMIC DNA]</scope>
    <source>
        <strain evidence="3">Ar21-2</strain>
    </source>
</reference>
<evidence type="ECO:0000313" key="3">
    <source>
        <dbReference type="Proteomes" id="UP000217790"/>
    </source>
</evidence>
<proteinExistence type="predicted"/>
<dbReference type="Proteomes" id="UP000217790">
    <property type="component" value="Unassembled WGS sequence"/>
</dbReference>
<sequence length="172" mass="19387">MMKNDLINEFLLKTTHNKQWAAHPGLPSIVASLPDLASIQIRAFPGGTLCEYTSVHRFSSTQSIFAPGLRALRQAPGALEYFVDVSGTEEVGDGYRCIRWCFWVRQRRCWRSGVNLEGSASVVKVLMAALWVMLFIGRLQKLRVKRRYRAQMELVPALVEEQILDDCITGGS</sequence>
<feature type="transmembrane region" description="Helical" evidence="1">
    <location>
        <begin position="120"/>
        <end position="139"/>
    </location>
</feature>
<gene>
    <name evidence="2" type="ORF">ARMGADRAFT_730051</name>
</gene>
<accession>A0A2H3CMT1</accession>
<organism evidence="2 3">
    <name type="scientific">Armillaria gallica</name>
    <name type="common">Bulbous honey fungus</name>
    <name type="synonym">Armillaria bulbosa</name>
    <dbReference type="NCBI Taxonomy" id="47427"/>
    <lineage>
        <taxon>Eukaryota</taxon>
        <taxon>Fungi</taxon>
        <taxon>Dikarya</taxon>
        <taxon>Basidiomycota</taxon>
        <taxon>Agaricomycotina</taxon>
        <taxon>Agaricomycetes</taxon>
        <taxon>Agaricomycetidae</taxon>
        <taxon>Agaricales</taxon>
        <taxon>Marasmiineae</taxon>
        <taxon>Physalacriaceae</taxon>
        <taxon>Armillaria</taxon>
    </lineage>
</organism>
<keyword evidence="1" id="KW-0472">Membrane</keyword>
<dbReference type="AlphaFoldDB" id="A0A2H3CMT1"/>
<name>A0A2H3CMT1_ARMGA</name>
<protein>
    <submittedName>
        <fullName evidence="2">Uncharacterized protein</fullName>
    </submittedName>
</protein>